<comment type="caution">
    <text evidence="2">The sequence shown here is derived from an EMBL/GenBank/DDBJ whole genome shotgun (WGS) entry which is preliminary data.</text>
</comment>
<reference evidence="2" key="1">
    <citation type="submission" date="2016-10" db="EMBL/GenBank/DDBJ databases">
        <authorList>
            <person name="Benchimol M."/>
            <person name="Almeida L.G."/>
            <person name="Vasconcelos A.T."/>
            <person name="Perreira-Neves A."/>
            <person name="Rosa I.A."/>
            <person name="Tasca T."/>
            <person name="Bogo M.R."/>
            <person name="de Souza W."/>
        </authorList>
    </citation>
    <scope>NUCLEOTIDE SEQUENCE [LARGE SCALE GENOMIC DNA]</scope>
    <source>
        <strain evidence="2">K</strain>
    </source>
</reference>
<dbReference type="AlphaFoldDB" id="A0A1J4J7R9"/>
<dbReference type="Proteomes" id="UP000179807">
    <property type="component" value="Unassembled WGS sequence"/>
</dbReference>
<dbReference type="VEuPathDB" id="TrichDB:TRFO_40267"/>
<proteinExistence type="predicted"/>
<name>A0A1J4J7R9_9EUKA</name>
<gene>
    <name evidence="2" type="ORF">TRFO_40267</name>
</gene>
<protein>
    <submittedName>
        <fullName evidence="2">Uncharacterized protein</fullName>
    </submittedName>
</protein>
<evidence type="ECO:0000313" key="2">
    <source>
        <dbReference type="EMBL" id="OHS93461.1"/>
    </source>
</evidence>
<evidence type="ECO:0000256" key="1">
    <source>
        <dbReference type="SAM" id="MobiDB-lite"/>
    </source>
</evidence>
<dbReference type="OrthoDB" id="10645136at2759"/>
<sequence length="175" mass="20098">MKIRIEIKVSCETHRGTFSYHYFLFYLFFHSKFKNCTIFTMFEEPYVEKDESPSYGIELEVYLETSDLFMRSTEGNLPLFEIEASYQKGKANEIISAIENEDLENESVIGLFSGIDQKKLEAVPCIITDSRYGNVTTKTVILRRKVKDFNGDNSDSSESRECESEPVISSSDDAD</sequence>
<feature type="region of interest" description="Disordered" evidence="1">
    <location>
        <begin position="149"/>
        <end position="175"/>
    </location>
</feature>
<keyword evidence="3" id="KW-1185">Reference proteome</keyword>
<dbReference type="EMBL" id="MLAK01001400">
    <property type="protein sequence ID" value="OHS93461.1"/>
    <property type="molecule type" value="Genomic_DNA"/>
</dbReference>
<organism evidence="2 3">
    <name type="scientific">Tritrichomonas foetus</name>
    <dbReference type="NCBI Taxonomy" id="1144522"/>
    <lineage>
        <taxon>Eukaryota</taxon>
        <taxon>Metamonada</taxon>
        <taxon>Parabasalia</taxon>
        <taxon>Tritrichomonadida</taxon>
        <taxon>Tritrichomonadidae</taxon>
        <taxon>Tritrichomonas</taxon>
    </lineage>
</organism>
<evidence type="ECO:0000313" key="3">
    <source>
        <dbReference type="Proteomes" id="UP000179807"/>
    </source>
</evidence>
<accession>A0A1J4J7R9</accession>
<dbReference type="RefSeq" id="XP_068346598.1">
    <property type="nucleotide sequence ID" value="XM_068513101.1"/>
</dbReference>
<dbReference type="GeneID" id="94847805"/>